<keyword evidence="2" id="KW-1185">Reference proteome</keyword>
<protein>
    <submittedName>
        <fullName evidence="1">Uncharacterized protein</fullName>
    </submittedName>
</protein>
<name>A0AAD4GV67_ASPNN</name>
<comment type="caution">
    <text evidence="1">The sequence shown here is derived from an EMBL/GenBank/DDBJ whole genome shotgun (WGS) entry which is preliminary data.</text>
</comment>
<evidence type="ECO:0000313" key="2">
    <source>
        <dbReference type="Proteomes" id="UP001194746"/>
    </source>
</evidence>
<reference evidence="1" key="2">
    <citation type="submission" date="2020-02" db="EMBL/GenBank/DDBJ databases">
        <authorList>
            <person name="Gilchrist C.L.M."/>
            <person name="Chooi Y.-H."/>
        </authorList>
    </citation>
    <scope>NUCLEOTIDE SEQUENCE</scope>
    <source>
        <strain evidence="1">MST-FP2251</strain>
    </source>
</reference>
<dbReference type="Pfam" id="PF21858">
    <property type="entry name" value="DUF6914"/>
    <property type="match status" value="1"/>
</dbReference>
<organism evidence="1 2">
    <name type="scientific">Aspergillus nanangensis</name>
    <dbReference type="NCBI Taxonomy" id="2582783"/>
    <lineage>
        <taxon>Eukaryota</taxon>
        <taxon>Fungi</taxon>
        <taxon>Dikarya</taxon>
        <taxon>Ascomycota</taxon>
        <taxon>Pezizomycotina</taxon>
        <taxon>Eurotiomycetes</taxon>
        <taxon>Eurotiomycetidae</taxon>
        <taxon>Eurotiales</taxon>
        <taxon>Aspergillaceae</taxon>
        <taxon>Aspergillus</taxon>
        <taxon>Aspergillus subgen. Circumdati</taxon>
    </lineage>
</organism>
<gene>
    <name evidence="1" type="ORF">FE257_007642</name>
</gene>
<proteinExistence type="predicted"/>
<dbReference type="EMBL" id="VCAU01000039">
    <property type="protein sequence ID" value="KAF9889153.1"/>
    <property type="molecule type" value="Genomic_DNA"/>
</dbReference>
<evidence type="ECO:0000313" key="1">
    <source>
        <dbReference type="EMBL" id="KAF9889153.1"/>
    </source>
</evidence>
<dbReference type="Proteomes" id="UP001194746">
    <property type="component" value="Unassembled WGS sequence"/>
</dbReference>
<reference evidence="1" key="1">
    <citation type="journal article" date="2019" name="Beilstein J. Org. Chem.">
        <title>Nanangenines: drimane sesquiterpenoids as the dominant metabolite cohort of a novel Australian fungus, Aspergillus nanangensis.</title>
        <authorList>
            <person name="Lacey H.J."/>
            <person name="Gilchrist C.L.M."/>
            <person name="Crombie A."/>
            <person name="Kalaitzis J.A."/>
            <person name="Vuong D."/>
            <person name="Rutledge P.J."/>
            <person name="Turner P."/>
            <person name="Pitt J.I."/>
            <person name="Lacey E."/>
            <person name="Chooi Y.H."/>
            <person name="Piggott A.M."/>
        </authorList>
    </citation>
    <scope>NUCLEOTIDE SEQUENCE</scope>
    <source>
        <strain evidence="1">MST-FP2251</strain>
    </source>
</reference>
<dbReference type="AlphaFoldDB" id="A0AAD4GV67"/>
<accession>A0AAD4GV67</accession>
<dbReference type="InterPro" id="IPR054208">
    <property type="entry name" value="DUF6914"/>
</dbReference>
<sequence length="85" mass="9334">MPSNKDRLYVGLFARGGAPTMPGKEDTCHWGLIIGPKYETQGKSSVQYHAKETVKVGGGSEWVFEELTPPTNMLLVRVVIGKVED</sequence>